<dbReference type="Gene3D" id="3.30.420.10">
    <property type="entry name" value="Ribonuclease H-like superfamily/Ribonuclease H"/>
    <property type="match status" value="1"/>
</dbReference>
<dbReference type="InterPro" id="IPR052929">
    <property type="entry name" value="RNase_H-like_EbsB-rel"/>
</dbReference>
<dbReference type="EMBL" id="JAGKQM010000014">
    <property type="protein sequence ID" value="KAH0885093.1"/>
    <property type="molecule type" value="Genomic_DNA"/>
</dbReference>
<gene>
    <name evidence="2" type="ORF">HID58_061189</name>
</gene>
<dbReference type="CDD" id="cd06222">
    <property type="entry name" value="RNase_H_like"/>
    <property type="match status" value="1"/>
</dbReference>
<dbReference type="PANTHER" id="PTHR47074:SF11">
    <property type="entry name" value="REVERSE TRANSCRIPTASE-LIKE PROTEIN"/>
    <property type="match status" value="1"/>
</dbReference>
<feature type="domain" description="RNase H type-1" evidence="1">
    <location>
        <begin position="41"/>
        <end position="151"/>
    </location>
</feature>
<keyword evidence="3" id="KW-1185">Reference proteome</keyword>
<comment type="caution">
    <text evidence="2">The sequence shown here is derived from an EMBL/GenBank/DDBJ whole genome shotgun (WGS) entry which is preliminary data.</text>
</comment>
<dbReference type="InterPro" id="IPR044730">
    <property type="entry name" value="RNase_H-like_dom_plant"/>
</dbReference>
<name>A0ABQ7ZY16_BRANA</name>
<proteinExistence type="predicted"/>
<dbReference type="InterPro" id="IPR002156">
    <property type="entry name" value="RNaseH_domain"/>
</dbReference>
<protein>
    <recommendedName>
        <fullName evidence="1">RNase H type-1 domain-containing protein</fullName>
    </recommendedName>
</protein>
<reference evidence="2 3" key="1">
    <citation type="submission" date="2021-05" db="EMBL/GenBank/DDBJ databases">
        <title>Genome Assembly of Synthetic Allotetraploid Brassica napus Reveals Homoeologous Exchanges between Subgenomes.</title>
        <authorList>
            <person name="Davis J.T."/>
        </authorList>
    </citation>
    <scope>NUCLEOTIDE SEQUENCE [LARGE SCALE GENOMIC DNA]</scope>
    <source>
        <strain evidence="3">cv. Da-Ae</strain>
        <tissue evidence="2">Seedling</tissue>
    </source>
</reference>
<dbReference type="Pfam" id="PF13456">
    <property type="entry name" value="RVT_3"/>
    <property type="match status" value="1"/>
</dbReference>
<organism evidence="2 3">
    <name type="scientific">Brassica napus</name>
    <name type="common">Rape</name>
    <dbReference type="NCBI Taxonomy" id="3708"/>
    <lineage>
        <taxon>Eukaryota</taxon>
        <taxon>Viridiplantae</taxon>
        <taxon>Streptophyta</taxon>
        <taxon>Embryophyta</taxon>
        <taxon>Tracheophyta</taxon>
        <taxon>Spermatophyta</taxon>
        <taxon>Magnoliopsida</taxon>
        <taxon>eudicotyledons</taxon>
        <taxon>Gunneridae</taxon>
        <taxon>Pentapetalae</taxon>
        <taxon>rosids</taxon>
        <taxon>malvids</taxon>
        <taxon>Brassicales</taxon>
        <taxon>Brassicaceae</taxon>
        <taxon>Brassiceae</taxon>
        <taxon>Brassica</taxon>
    </lineage>
</organism>
<dbReference type="Proteomes" id="UP000824890">
    <property type="component" value="Unassembled WGS sequence"/>
</dbReference>
<evidence type="ECO:0000259" key="1">
    <source>
        <dbReference type="Pfam" id="PF13456"/>
    </source>
</evidence>
<dbReference type="InterPro" id="IPR036397">
    <property type="entry name" value="RNaseH_sf"/>
</dbReference>
<sequence length="187" mass="21300">MVCDLIDSRHGTWDAPRIRHLFVEEDATKILGMKLNLQCEDTKNCGVAWLTRNHAGTALAHSRRSYSHVSSSLEAELLGFYWAAESLSTLKYEKVVFESTSYLAGEAVLKPENFSQWRSLIGAIREKLYPLRLWSIAYVYREANTCADAIALSVTKDHRYASYIAKDCPGWLLRMVREDEVGMVTVY</sequence>
<evidence type="ECO:0000313" key="3">
    <source>
        <dbReference type="Proteomes" id="UP000824890"/>
    </source>
</evidence>
<evidence type="ECO:0000313" key="2">
    <source>
        <dbReference type="EMBL" id="KAH0885093.1"/>
    </source>
</evidence>
<accession>A0ABQ7ZY16</accession>
<dbReference type="PANTHER" id="PTHR47074">
    <property type="entry name" value="BNAC02G40300D PROTEIN"/>
    <property type="match status" value="1"/>
</dbReference>